<organism evidence="4 5">
    <name type="scientific">Marasmius oreades</name>
    <name type="common">fairy-ring Marasmius</name>
    <dbReference type="NCBI Taxonomy" id="181124"/>
    <lineage>
        <taxon>Eukaryota</taxon>
        <taxon>Fungi</taxon>
        <taxon>Dikarya</taxon>
        <taxon>Basidiomycota</taxon>
        <taxon>Agaricomycotina</taxon>
        <taxon>Agaricomycetes</taxon>
        <taxon>Agaricomycetidae</taxon>
        <taxon>Agaricales</taxon>
        <taxon>Marasmiineae</taxon>
        <taxon>Marasmiaceae</taxon>
        <taxon>Marasmius</taxon>
    </lineage>
</organism>
<dbReference type="GO" id="GO:0005524">
    <property type="term" value="F:ATP binding"/>
    <property type="evidence" value="ECO:0007669"/>
    <property type="project" value="UniProtKB-KW"/>
</dbReference>
<evidence type="ECO:0000256" key="3">
    <source>
        <dbReference type="ARBA" id="ARBA00022840"/>
    </source>
</evidence>
<dbReference type="InterPro" id="IPR029047">
    <property type="entry name" value="HSP70_peptide-bd_sf"/>
</dbReference>
<reference evidence="4" key="1">
    <citation type="journal article" date="2021" name="Genome Biol. Evol.">
        <title>The assembled and annotated genome of the fairy-ring fungus Marasmius oreades.</title>
        <authorList>
            <person name="Hiltunen M."/>
            <person name="Ament-Velasquez S.L."/>
            <person name="Johannesson H."/>
        </authorList>
    </citation>
    <scope>NUCLEOTIDE SEQUENCE</scope>
    <source>
        <strain evidence="4">03SP1</strain>
    </source>
</reference>
<dbReference type="Gene3D" id="3.30.420.40">
    <property type="match status" value="2"/>
</dbReference>
<comment type="similarity">
    <text evidence="1">Belongs to the heat shock protein 70 family.</text>
</comment>
<dbReference type="FunFam" id="3.90.640.10:FF:000003">
    <property type="entry name" value="Molecular chaperone DnaK"/>
    <property type="match status" value="1"/>
</dbReference>
<dbReference type="OrthoDB" id="2401965at2759"/>
<evidence type="ECO:0000256" key="2">
    <source>
        <dbReference type="ARBA" id="ARBA00022741"/>
    </source>
</evidence>
<dbReference type="PROSITE" id="PS01036">
    <property type="entry name" value="HSP70_3"/>
    <property type="match status" value="1"/>
</dbReference>
<dbReference type="GO" id="GO:0140662">
    <property type="term" value="F:ATP-dependent protein folding chaperone"/>
    <property type="evidence" value="ECO:0007669"/>
    <property type="project" value="InterPro"/>
</dbReference>
<evidence type="ECO:0000313" key="5">
    <source>
        <dbReference type="Proteomes" id="UP001049176"/>
    </source>
</evidence>
<dbReference type="PANTHER" id="PTHR19375">
    <property type="entry name" value="HEAT SHOCK PROTEIN 70KDA"/>
    <property type="match status" value="1"/>
</dbReference>
<dbReference type="KEGG" id="more:E1B28_003769"/>
<comment type="caution">
    <text evidence="4">The sequence shown here is derived from an EMBL/GenBank/DDBJ whole genome shotgun (WGS) entry which is preliminary data.</text>
</comment>
<keyword evidence="3" id="KW-0067">ATP-binding</keyword>
<evidence type="ECO:0000256" key="1">
    <source>
        <dbReference type="ARBA" id="ARBA00007381"/>
    </source>
</evidence>
<dbReference type="Gene3D" id="2.60.34.10">
    <property type="entry name" value="Substrate Binding Domain Of DNAk, Chain A, domain 1"/>
    <property type="match status" value="1"/>
</dbReference>
<sequence length="437" mass="48035">MDELQSTLKYTPFRVHEPNGRLVIHGGGRDFLPEEITAMLISKMKVIAEAYLGERVTHAVITVPACFTDAQRQATKDAGTIAGLTVLRLMNDPTAAALAYGIHQTRPESKVVVYDLGGGTFDVSLLSMKENGVFEVMATAGDACLGGDDFDRRVVEYVVGLERRTWVDLGRLKREAERVKRLLSTHGSATMDIGDLGDGNSFTVTLTRSQFEELNQVLFEQSMSLVKRVLEDAGISKEDVDEIILVGGSTRIPKIQRLLRNYFGKEPSKIHGSEEVVAYGGAVHGAVLGGHKLKKEVALFDVAALSLGIDTYNPRGPGLFAPLIPRNTAIPTTKSQVFTTVFDYQSSVSIDVYEGEDTISKCNHFLGKFELTRILLARRGVPQIEVTFRIDVNGILEVTAADQRTGSSGSITITNHNRARISEDEIQRMIRDTRMFS</sequence>
<dbReference type="InterPro" id="IPR013126">
    <property type="entry name" value="Hsp_70_fam"/>
</dbReference>
<dbReference type="EMBL" id="CM032182">
    <property type="protein sequence ID" value="KAG7096325.1"/>
    <property type="molecule type" value="Genomic_DNA"/>
</dbReference>
<dbReference type="InterPro" id="IPR043129">
    <property type="entry name" value="ATPase_NBD"/>
</dbReference>
<keyword evidence="2" id="KW-0547">Nucleotide-binding</keyword>
<dbReference type="PRINTS" id="PR00301">
    <property type="entry name" value="HEATSHOCK70"/>
</dbReference>
<gene>
    <name evidence="4" type="ORF">E1B28_003769</name>
</gene>
<dbReference type="Proteomes" id="UP001049176">
    <property type="component" value="Chromosome 2"/>
</dbReference>
<dbReference type="AlphaFoldDB" id="A0A9P7UX90"/>
<evidence type="ECO:0008006" key="6">
    <source>
        <dbReference type="Google" id="ProtNLM"/>
    </source>
</evidence>
<proteinExistence type="inferred from homology"/>
<evidence type="ECO:0000313" key="4">
    <source>
        <dbReference type="EMBL" id="KAG7096325.1"/>
    </source>
</evidence>
<dbReference type="InterPro" id="IPR018181">
    <property type="entry name" value="Heat_shock_70_CS"/>
</dbReference>
<name>A0A9P7UX90_9AGAR</name>
<protein>
    <recommendedName>
        <fullName evidence="6">Heat shock protein 70</fullName>
    </recommendedName>
</protein>
<dbReference type="RefSeq" id="XP_043012795.1">
    <property type="nucleotide sequence ID" value="XM_043148203.1"/>
</dbReference>
<dbReference type="FunFam" id="3.30.420.40:FF:000545">
    <property type="entry name" value="Endoplasmic reticulum chaperone BiP"/>
    <property type="match status" value="1"/>
</dbReference>
<dbReference type="GeneID" id="66072845"/>
<accession>A0A9P7UX90</accession>
<dbReference type="SUPFAM" id="SSF53067">
    <property type="entry name" value="Actin-like ATPase domain"/>
    <property type="match status" value="2"/>
</dbReference>
<keyword evidence="5" id="KW-1185">Reference proteome</keyword>
<dbReference type="Pfam" id="PF00012">
    <property type="entry name" value="HSP70"/>
    <property type="match status" value="1"/>
</dbReference>
<dbReference type="PROSITE" id="PS00329">
    <property type="entry name" value="HSP70_2"/>
    <property type="match status" value="1"/>
</dbReference>
<dbReference type="SUPFAM" id="SSF100920">
    <property type="entry name" value="Heat shock protein 70kD (HSP70), peptide-binding domain"/>
    <property type="match status" value="1"/>
</dbReference>
<dbReference type="Gene3D" id="3.90.640.10">
    <property type="entry name" value="Actin, Chain A, domain 4"/>
    <property type="match status" value="1"/>
</dbReference>